<evidence type="ECO:0000313" key="3">
    <source>
        <dbReference type="EMBL" id="KAB2350033.1"/>
    </source>
</evidence>
<dbReference type="Proteomes" id="UP000468735">
    <property type="component" value="Unassembled WGS sequence"/>
</dbReference>
<reference evidence="3 4" key="1">
    <citation type="submission" date="2019-09" db="EMBL/GenBank/DDBJ databases">
        <title>Actinomadura physcomitrii sp. nov., a novel actinomycete isolated from moss [Physcomitrium sphaericum (Ludw) Fuernr].</title>
        <authorList>
            <person name="Zhuang X."/>
            <person name="Liu C."/>
        </authorList>
    </citation>
    <scope>NUCLEOTIDE SEQUENCE [LARGE SCALE GENOMIC DNA]</scope>
    <source>
        <strain evidence="3 4">HMC1</strain>
    </source>
</reference>
<dbReference type="RefSeq" id="WP_151559592.1">
    <property type="nucleotide sequence ID" value="NZ_WBMT01000004.1"/>
</dbReference>
<keyword evidence="4" id="KW-1185">Reference proteome</keyword>
<dbReference type="Gene3D" id="1.10.260.40">
    <property type="entry name" value="lambda repressor-like DNA-binding domains"/>
    <property type="match status" value="1"/>
</dbReference>
<evidence type="ECO:0000256" key="1">
    <source>
        <dbReference type="SAM" id="MobiDB-lite"/>
    </source>
</evidence>
<protein>
    <submittedName>
        <fullName evidence="3">Helix-turn-helix transcriptional regulator</fullName>
    </submittedName>
</protein>
<dbReference type="AlphaFoldDB" id="A0A6H9Z2T5"/>
<sequence length="105" mass="10995">MVREPLSIADRLRGERLGDLLREARGSRSITDVALQAGISPETLRKIERGRIPTPAFFTVVAVAGVLEMSLDALLAQVSPSEPAAQTTGEAGANTQADGARRAAG</sequence>
<organism evidence="3 4">
    <name type="scientific">Actinomadura rudentiformis</name>
    <dbReference type="NCBI Taxonomy" id="359158"/>
    <lineage>
        <taxon>Bacteria</taxon>
        <taxon>Bacillati</taxon>
        <taxon>Actinomycetota</taxon>
        <taxon>Actinomycetes</taxon>
        <taxon>Streptosporangiales</taxon>
        <taxon>Thermomonosporaceae</taxon>
        <taxon>Actinomadura</taxon>
    </lineage>
</organism>
<comment type="caution">
    <text evidence="3">The sequence shown here is derived from an EMBL/GenBank/DDBJ whole genome shotgun (WGS) entry which is preliminary data.</text>
</comment>
<dbReference type="InterPro" id="IPR010982">
    <property type="entry name" value="Lambda_DNA-bd_dom_sf"/>
</dbReference>
<dbReference type="InterPro" id="IPR001387">
    <property type="entry name" value="Cro/C1-type_HTH"/>
</dbReference>
<feature type="compositionally biased region" description="Polar residues" evidence="1">
    <location>
        <begin position="79"/>
        <end position="97"/>
    </location>
</feature>
<name>A0A6H9Z2T5_9ACTN</name>
<gene>
    <name evidence="3" type="ORF">F8566_09385</name>
</gene>
<dbReference type="EMBL" id="WBMT01000004">
    <property type="protein sequence ID" value="KAB2350033.1"/>
    <property type="molecule type" value="Genomic_DNA"/>
</dbReference>
<dbReference type="GO" id="GO:0003677">
    <property type="term" value="F:DNA binding"/>
    <property type="evidence" value="ECO:0007669"/>
    <property type="project" value="InterPro"/>
</dbReference>
<dbReference type="CDD" id="cd00093">
    <property type="entry name" value="HTH_XRE"/>
    <property type="match status" value="1"/>
</dbReference>
<feature type="domain" description="HTH cro/C1-type" evidence="2">
    <location>
        <begin position="21"/>
        <end position="74"/>
    </location>
</feature>
<evidence type="ECO:0000313" key="4">
    <source>
        <dbReference type="Proteomes" id="UP000468735"/>
    </source>
</evidence>
<dbReference type="OrthoDB" id="5196639at2"/>
<dbReference type="SUPFAM" id="SSF47413">
    <property type="entry name" value="lambda repressor-like DNA-binding domains"/>
    <property type="match status" value="1"/>
</dbReference>
<dbReference type="Pfam" id="PF13560">
    <property type="entry name" value="HTH_31"/>
    <property type="match status" value="1"/>
</dbReference>
<proteinExistence type="predicted"/>
<dbReference type="SMART" id="SM00530">
    <property type="entry name" value="HTH_XRE"/>
    <property type="match status" value="1"/>
</dbReference>
<evidence type="ECO:0000259" key="2">
    <source>
        <dbReference type="PROSITE" id="PS50943"/>
    </source>
</evidence>
<feature type="region of interest" description="Disordered" evidence="1">
    <location>
        <begin position="79"/>
        <end position="105"/>
    </location>
</feature>
<accession>A0A6H9Z2T5</accession>
<dbReference type="PROSITE" id="PS50943">
    <property type="entry name" value="HTH_CROC1"/>
    <property type="match status" value="1"/>
</dbReference>